<dbReference type="PROSITE" id="PS00352">
    <property type="entry name" value="CSD_1"/>
    <property type="match status" value="1"/>
</dbReference>
<gene>
    <name evidence="2" type="ORF">NLK58_08335</name>
</gene>
<organism evidence="2 3">
    <name type="scientific">Marinobacter metalliresistant</name>
    <dbReference type="NCBI Taxonomy" id="2961995"/>
    <lineage>
        <taxon>Bacteria</taxon>
        <taxon>Pseudomonadati</taxon>
        <taxon>Pseudomonadota</taxon>
        <taxon>Gammaproteobacteria</taxon>
        <taxon>Pseudomonadales</taxon>
        <taxon>Marinobacteraceae</taxon>
        <taxon>Marinobacter</taxon>
    </lineage>
</organism>
<dbReference type="RefSeq" id="WP_227539482.1">
    <property type="nucleotide sequence ID" value="NZ_CP101118.1"/>
</dbReference>
<dbReference type="InterPro" id="IPR002059">
    <property type="entry name" value="CSP_DNA-bd"/>
</dbReference>
<accession>A0ABZ2W6C0</accession>
<dbReference type="EMBL" id="CP101118">
    <property type="protein sequence ID" value="WZF90182.1"/>
    <property type="molecule type" value="Genomic_DNA"/>
</dbReference>
<dbReference type="Proteomes" id="UP001475781">
    <property type="component" value="Chromosome"/>
</dbReference>
<dbReference type="InterPro" id="IPR052069">
    <property type="entry name" value="Ca-reg_mRNA-binding_domain"/>
</dbReference>
<dbReference type="PIRSF" id="PIRSF002599">
    <property type="entry name" value="Cold_shock_A"/>
    <property type="match status" value="1"/>
</dbReference>
<dbReference type="SUPFAM" id="SSF50249">
    <property type="entry name" value="Nucleic acid-binding proteins"/>
    <property type="match status" value="1"/>
</dbReference>
<feature type="domain" description="CSD" evidence="1">
    <location>
        <begin position="2"/>
        <end position="66"/>
    </location>
</feature>
<sequence>MNQKGLLTAWNDATGFGFITPEGGGERVFAHISSYAGRGRPVSNRKVAYSITRDGQGRLRAGRFQYR</sequence>
<dbReference type="InterPro" id="IPR012340">
    <property type="entry name" value="NA-bd_OB-fold"/>
</dbReference>
<evidence type="ECO:0000313" key="2">
    <source>
        <dbReference type="EMBL" id="WZF90182.1"/>
    </source>
</evidence>
<dbReference type="PROSITE" id="PS51857">
    <property type="entry name" value="CSD_2"/>
    <property type="match status" value="1"/>
</dbReference>
<reference evidence="2 3" key="1">
    <citation type="submission" date="2022-07" db="EMBL/GenBank/DDBJ databases">
        <title>A copper resistant bacterium isolated from sediment samples of deep sea hydrothermal areas.</title>
        <authorList>
            <person name="Zeng X."/>
        </authorList>
    </citation>
    <scope>NUCLEOTIDE SEQUENCE [LARGE SCALE GENOMIC DNA]</scope>
    <source>
        <strain evidence="3">CuT 6</strain>
    </source>
</reference>
<dbReference type="InterPro" id="IPR019844">
    <property type="entry name" value="CSD_CS"/>
</dbReference>
<dbReference type="CDD" id="cd04458">
    <property type="entry name" value="CSP_CDS"/>
    <property type="match status" value="1"/>
</dbReference>
<dbReference type="PANTHER" id="PTHR12962:SF1">
    <property type="entry name" value="COLD SHOCK DOMAIN-CONTAINING PROTEIN CG9705"/>
    <property type="match status" value="1"/>
</dbReference>
<dbReference type="Gene3D" id="2.40.50.140">
    <property type="entry name" value="Nucleic acid-binding proteins"/>
    <property type="match status" value="1"/>
</dbReference>
<dbReference type="PANTHER" id="PTHR12962">
    <property type="entry name" value="CALCIUM-REGULATED HEAT STABLE PROTEIN CRHSP-24-RELATED"/>
    <property type="match status" value="1"/>
</dbReference>
<protein>
    <submittedName>
        <fullName evidence="2">Cold shock domain-containing protein</fullName>
    </submittedName>
</protein>
<dbReference type="InterPro" id="IPR012156">
    <property type="entry name" value="Cold_shock_CspA"/>
</dbReference>
<proteinExistence type="predicted"/>
<name>A0ABZ2W6C0_9GAMM</name>
<evidence type="ECO:0000313" key="3">
    <source>
        <dbReference type="Proteomes" id="UP001475781"/>
    </source>
</evidence>
<evidence type="ECO:0000259" key="1">
    <source>
        <dbReference type="PROSITE" id="PS51857"/>
    </source>
</evidence>
<dbReference type="Pfam" id="PF00313">
    <property type="entry name" value="CSD"/>
    <property type="match status" value="1"/>
</dbReference>
<keyword evidence="3" id="KW-1185">Reference proteome</keyword>